<evidence type="ECO:0000313" key="1">
    <source>
        <dbReference type="EMBL" id="PNP61362.1"/>
    </source>
</evidence>
<dbReference type="STRING" id="42673.A0A2K0UUB4"/>
<gene>
    <name evidence="1" type="ORF">FNYG_13908</name>
</gene>
<keyword evidence="2" id="KW-1185">Reference proteome</keyword>
<dbReference type="AlphaFoldDB" id="A0A2K0UUB4"/>
<dbReference type="Proteomes" id="UP000236664">
    <property type="component" value="Unassembled WGS sequence"/>
</dbReference>
<accession>A0A2K0UUB4</accession>
<evidence type="ECO:0000313" key="2">
    <source>
        <dbReference type="Proteomes" id="UP000236664"/>
    </source>
</evidence>
<sequence>MRAVVQEQHPESVFTRKDIYNARSLINRDKLDGYTPIAALIKLFDEREILYLVK</sequence>
<organism evidence="1 2">
    <name type="scientific">Gibberella nygamai</name>
    <name type="common">Bean root rot disease fungus</name>
    <name type="synonym">Fusarium nygamai</name>
    <dbReference type="NCBI Taxonomy" id="42673"/>
    <lineage>
        <taxon>Eukaryota</taxon>
        <taxon>Fungi</taxon>
        <taxon>Dikarya</taxon>
        <taxon>Ascomycota</taxon>
        <taxon>Pezizomycotina</taxon>
        <taxon>Sordariomycetes</taxon>
        <taxon>Hypocreomycetidae</taxon>
        <taxon>Hypocreales</taxon>
        <taxon>Nectriaceae</taxon>
        <taxon>Fusarium</taxon>
        <taxon>Fusarium fujikuroi species complex</taxon>
    </lineage>
</organism>
<dbReference type="OrthoDB" id="5095644at2759"/>
<proteinExistence type="predicted"/>
<comment type="caution">
    <text evidence="1">The sequence shown here is derived from an EMBL/GenBank/DDBJ whole genome shotgun (WGS) entry which is preliminary data.</text>
</comment>
<reference evidence="1 2" key="1">
    <citation type="submission" date="2017-06" db="EMBL/GenBank/DDBJ databases">
        <title>Genome of Fusarium nygamai isolate CS10214.</title>
        <authorList>
            <person name="Gardiner D.M."/>
            <person name="Obanor F."/>
            <person name="Kazan K."/>
        </authorList>
    </citation>
    <scope>NUCLEOTIDE SEQUENCE [LARGE SCALE GENOMIC DNA]</scope>
    <source>
        <strain evidence="1 2">CS10214</strain>
    </source>
</reference>
<dbReference type="EMBL" id="MTQA01000301">
    <property type="protein sequence ID" value="PNP61362.1"/>
    <property type="molecule type" value="Genomic_DNA"/>
</dbReference>
<protein>
    <submittedName>
        <fullName evidence="1">Uncharacterized protein</fullName>
    </submittedName>
</protein>
<name>A0A2K0UUB4_GIBNY</name>